<accession>A0A058ZG39</accession>
<keyword evidence="3" id="KW-1185">Reference proteome</keyword>
<feature type="compositionally biased region" description="Low complexity" evidence="1">
    <location>
        <begin position="100"/>
        <end position="109"/>
    </location>
</feature>
<reference evidence="2" key="1">
    <citation type="submission" date="2013-04" db="EMBL/GenBank/DDBJ databases">
        <title>The Genome Sequence of Fonticula alba ATCC 38817.</title>
        <authorList>
            <consortium name="The Broad Institute Genomics Platform"/>
            <person name="Russ C."/>
            <person name="Cuomo C."/>
            <person name="Burger G."/>
            <person name="Gray M.W."/>
            <person name="Holland P.W.H."/>
            <person name="King N."/>
            <person name="Lang F.B.F."/>
            <person name="Roger A.J."/>
            <person name="Ruiz-Trillo I."/>
            <person name="Brown M."/>
            <person name="Walker B."/>
            <person name="Young S."/>
            <person name="Zeng Q."/>
            <person name="Gargeya S."/>
            <person name="Fitzgerald M."/>
            <person name="Haas B."/>
            <person name="Abouelleil A."/>
            <person name="Allen A.W."/>
            <person name="Alvarado L."/>
            <person name="Arachchi H.M."/>
            <person name="Berlin A.M."/>
            <person name="Chapman S.B."/>
            <person name="Gainer-Dewar J."/>
            <person name="Goldberg J."/>
            <person name="Griggs A."/>
            <person name="Gujja S."/>
            <person name="Hansen M."/>
            <person name="Howarth C."/>
            <person name="Imamovic A."/>
            <person name="Ireland A."/>
            <person name="Larimer J."/>
            <person name="McCowan C."/>
            <person name="Murphy C."/>
            <person name="Pearson M."/>
            <person name="Poon T.W."/>
            <person name="Priest M."/>
            <person name="Roberts A."/>
            <person name="Saif S."/>
            <person name="Shea T."/>
            <person name="Sisk P."/>
            <person name="Sykes S."/>
            <person name="Wortman J."/>
            <person name="Nusbaum C."/>
            <person name="Birren B."/>
        </authorList>
    </citation>
    <scope>NUCLEOTIDE SEQUENCE [LARGE SCALE GENOMIC DNA]</scope>
    <source>
        <strain evidence="2">ATCC 38817</strain>
    </source>
</reference>
<proteinExistence type="predicted"/>
<gene>
    <name evidence="2" type="ORF">H696_00899</name>
</gene>
<organism evidence="2">
    <name type="scientific">Fonticula alba</name>
    <name type="common">Slime mold</name>
    <dbReference type="NCBI Taxonomy" id="691883"/>
    <lineage>
        <taxon>Eukaryota</taxon>
        <taxon>Rotosphaerida</taxon>
        <taxon>Fonticulaceae</taxon>
        <taxon>Fonticula</taxon>
    </lineage>
</organism>
<feature type="compositionally biased region" description="Low complexity" evidence="1">
    <location>
        <begin position="728"/>
        <end position="740"/>
    </location>
</feature>
<feature type="compositionally biased region" description="Pro residues" evidence="1">
    <location>
        <begin position="184"/>
        <end position="194"/>
    </location>
</feature>
<feature type="compositionally biased region" description="Polar residues" evidence="1">
    <location>
        <begin position="78"/>
        <end position="96"/>
    </location>
</feature>
<feature type="compositionally biased region" description="Low complexity" evidence="1">
    <location>
        <begin position="570"/>
        <end position="593"/>
    </location>
</feature>
<dbReference type="EMBL" id="KB932201">
    <property type="protein sequence ID" value="KCV73360.1"/>
    <property type="molecule type" value="Genomic_DNA"/>
</dbReference>
<feature type="region of interest" description="Disordered" evidence="1">
    <location>
        <begin position="126"/>
        <end position="156"/>
    </location>
</feature>
<evidence type="ECO:0000256" key="1">
    <source>
        <dbReference type="SAM" id="MobiDB-lite"/>
    </source>
</evidence>
<evidence type="ECO:0000313" key="2">
    <source>
        <dbReference type="EMBL" id="KCV73360.1"/>
    </source>
</evidence>
<feature type="region of interest" description="Disordered" evidence="1">
    <location>
        <begin position="913"/>
        <end position="965"/>
    </location>
</feature>
<dbReference type="STRING" id="691883.A0A058ZG39"/>
<feature type="compositionally biased region" description="Low complexity" evidence="1">
    <location>
        <begin position="632"/>
        <end position="649"/>
    </location>
</feature>
<sequence length="965" mass="96855">MSTGSSGSPKLDGRSQDGIPDIRQLLGRSSDGRQVRADQSLSTAPPSEPGPSALPVEEEQPSLVSFLSARKHDIRRGQMSNQNRQVRSNLSESSLAGMQPAAPGAAAVSAGPIAAVASAVPAASAAPATSTPAPSAPSISAPSEPPAHAERPIGPSPLEAQLRSVLLTNSWASNTAAPSAGGTPPLPSLPPLPPLSQGGVPRAAPAAGLHPTQSGEPESLADVVSMDAVAPSGSPSRRPAGHVDPPGPTKRAVPAANPAAPSTRFPTLPAHLDTVNIPARASPLSADPFYANIKPRVYPSGSGASAPAPPTPAPHPATYNSLPSSGAAGLVTLSPARPGVQLTRSASPHTPLIAPPAGAARGITGAPAPAADAAILGSLIAHWDSEAREAVSNVIPTYQKNLLDTMLVFEARVHSDRALFRSLLLSTTAPEADTPESGDGLLGAVNLAVERLSSLLSRVEVEHLRISSTAADLVSKMSLAQDLLPETGTGYHESSFNGGASAGAHVSSLARLARVDALLDEADNEQDRSSRAFRDHGWLFLSWILRALAYGIWATERTIFYAVRAMRPTPGGASTTARTSGASAGFGSAGPQPTSLLSEFLTSPSTPVTSGTAGLADGLGFVSPRSFGYDLPADPAGPGESPASSSPEATPEKGSRHSRAATPLPAGESPFDLLPEPASLGLAQGDGSHVSLGGGVRSAGGSPSPAGPTTPTPVGAAGRILNRRRRLSSVSMASRSSLDSPDTMSPLHARLASEEEEDAQLNPTGMSSLSRSYSLYASPLFGGTSPAAGSPAGSGYSPMMHGQGSHLAGAFSSSLSVLSPSTVGGTRSGSPAGVEYLSPLGSSRAAALHSSYMRRASSLSTGLSTLLSGSSPGLEAAVAGISGPSGLSPVSMGGSGTHSPSVGAFALGGAAGSPSLGSGGSSSESTPLLEGVLLRRQTAQARQSSSLRSPLTLVSEYDGGDVDSD</sequence>
<name>A0A058ZG39_FONAL</name>
<feature type="region of interest" description="Disordered" evidence="1">
    <location>
        <begin position="570"/>
        <end position="597"/>
    </location>
</feature>
<feature type="region of interest" description="Disordered" evidence="1">
    <location>
        <begin position="300"/>
        <end position="321"/>
    </location>
</feature>
<dbReference type="AlphaFoldDB" id="A0A058ZG39"/>
<evidence type="ECO:0000313" key="3">
    <source>
        <dbReference type="Proteomes" id="UP000030693"/>
    </source>
</evidence>
<dbReference type="GeneID" id="20525624"/>
<feature type="compositionally biased region" description="Low complexity" evidence="1">
    <location>
        <begin position="126"/>
        <end position="142"/>
    </location>
</feature>
<feature type="region of interest" description="Disordered" evidence="1">
    <location>
        <begin position="1"/>
        <end position="109"/>
    </location>
</feature>
<protein>
    <submittedName>
        <fullName evidence="2">Uncharacterized protein</fullName>
    </submittedName>
</protein>
<feature type="compositionally biased region" description="Polar residues" evidence="1">
    <location>
        <begin position="937"/>
        <end position="949"/>
    </location>
</feature>
<feature type="compositionally biased region" description="Low complexity" evidence="1">
    <location>
        <begin position="913"/>
        <end position="931"/>
    </location>
</feature>
<feature type="region of interest" description="Disordered" evidence="1">
    <location>
        <begin position="629"/>
        <end position="746"/>
    </location>
</feature>
<dbReference type="RefSeq" id="XP_009493061.1">
    <property type="nucleotide sequence ID" value="XM_009494786.1"/>
</dbReference>
<dbReference type="Proteomes" id="UP000030693">
    <property type="component" value="Unassembled WGS sequence"/>
</dbReference>
<feature type="region of interest" description="Disordered" evidence="1">
    <location>
        <begin position="175"/>
        <end position="267"/>
    </location>
</feature>